<feature type="active site" description="Charge relay system" evidence="8">
    <location>
        <position position="128"/>
    </location>
</feature>
<protein>
    <submittedName>
        <fullName evidence="12">Serine protease Do</fullName>
    </submittedName>
</protein>
<dbReference type="PROSITE" id="PS50106">
    <property type="entry name" value="PDZ"/>
    <property type="match status" value="2"/>
</dbReference>
<gene>
    <name evidence="12" type="ORF">SAMN05421828_10678</name>
</gene>
<dbReference type="InterPro" id="IPR001940">
    <property type="entry name" value="Peptidase_S1C"/>
</dbReference>
<dbReference type="InterPro" id="IPR011782">
    <property type="entry name" value="Pept_S1C_Do"/>
</dbReference>
<evidence type="ECO:0000256" key="6">
    <source>
        <dbReference type="ARBA" id="ARBA00022801"/>
    </source>
</evidence>
<dbReference type="InterPro" id="IPR036034">
    <property type="entry name" value="PDZ_sf"/>
</dbReference>
<feature type="chain" id="PRO_5039433559" evidence="10">
    <location>
        <begin position="30"/>
        <end position="507"/>
    </location>
</feature>
<dbReference type="GO" id="GO:0004252">
    <property type="term" value="F:serine-type endopeptidase activity"/>
    <property type="evidence" value="ECO:0007669"/>
    <property type="project" value="InterPro"/>
</dbReference>
<dbReference type="AlphaFoldDB" id="A0A8G2CJN5"/>
<accession>A0A8G2CJN5</accession>
<keyword evidence="3 10" id="KW-0732">Signal</keyword>
<feature type="binding site" evidence="9">
    <location>
        <begin position="230"/>
        <end position="232"/>
    </location>
    <ligand>
        <name>substrate</name>
    </ligand>
</feature>
<evidence type="ECO:0000256" key="1">
    <source>
        <dbReference type="ARBA" id="ARBA00004418"/>
    </source>
</evidence>
<name>A0A8G2CJN5_ACIRU</name>
<keyword evidence="13" id="KW-1185">Reference proteome</keyword>
<dbReference type="PANTHER" id="PTHR43343:SF3">
    <property type="entry name" value="PROTEASE DO-LIKE 8, CHLOROPLASTIC"/>
    <property type="match status" value="1"/>
</dbReference>
<dbReference type="Pfam" id="PF13180">
    <property type="entry name" value="PDZ_2"/>
    <property type="match status" value="1"/>
</dbReference>
<comment type="subcellular location">
    <subcellularLocation>
        <location evidence="1">Periplasm</location>
    </subcellularLocation>
</comment>
<evidence type="ECO:0000256" key="7">
    <source>
        <dbReference type="ARBA" id="ARBA00022825"/>
    </source>
</evidence>
<dbReference type="InterPro" id="IPR001478">
    <property type="entry name" value="PDZ"/>
</dbReference>
<keyword evidence="5" id="KW-0574">Periplasm</keyword>
<dbReference type="Pfam" id="PF13365">
    <property type="entry name" value="Trypsin_2"/>
    <property type="match status" value="1"/>
</dbReference>
<feature type="binding site" evidence="9">
    <location>
        <position position="158"/>
    </location>
    <ligand>
        <name>substrate</name>
    </ligand>
</feature>
<dbReference type="EMBL" id="FTNE01000006">
    <property type="protein sequence ID" value="SIQ55955.1"/>
    <property type="molecule type" value="Genomic_DNA"/>
</dbReference>
<dbReference type="GO" id="GO:0042597">
    <property type="term" value="C:periplasmic space"/>
    <property type="evidence" value="ECO:0007669"/>
    <property type="project" value="UniProtKB-SubCell"/>
</dbReference>
<dbReference type="GO" id="GO:0006508">
    <property type="term" value="P:proteolysis"/>
    <property type="evidence" value="ECO:0007669"/>
    <property type="project" value="UniProtKB-KW"/>
</dbReference>
<feature type="active site" description="Charge relay system" evidence="8">
    <location>
        <position position="158"/>
    </location>
</feature>
<feature type="binding site" evidence="9">
    <location>
        <position position="128"/>
    </location>
    <ligand>
        <name>substrate</name>
    </ligand>
</feature>
<keyword evidence="7" id="KW-0720">Serine protease</keyword>
<keyword evidence="4" id="KW-0677">Repeat</keyword>
<dbReference type="NCBIfam" id="TIGR02037">
    <property type="entry name" value="degP_htrA_DO"/>
    <property type="match status" value="1"/>
</dbReference>
<organism evidence="12 13">
    <name type="scientific">Acidiphilium rubrum</name>
    <dbReference type="NCBI Taxonomy" id="526"/>
    <lineage>
        <taxon>Bacteria</taxon>
        <taxon>Pseudomonadati</taxon>
        <taxon>Pseudomonadota</taxon>
        <taxon>Alphaproteobacteria</taxon>
        <taxon>Acetobacterales</taxon>
        <taxon>Acidocellaceae</taxon>
        <taxon>Acidiphilium</taxon>
    </lineage>
</organism>
<dbReference type="OrthoDB" id="9758917at2"/>
<dbReference type="CDD" id="cd10839">
    <property type="entry name" value="cpPDZ1_DegP-like"/>
    <property type="match status" value="1"/>
</dbReference>
<feature type="signal peptide" evidence="10">
    <location>
        <begin position="1"/>
        <end position="29"/>
    </location>
</feature>
<dbReference type="RefSeq" id="WP_029311342.1">
    <property type="nucleotide sequence ID" value="NZ_FTNE01000006.1"/>
</dbReference>
<evidence type="ECO:0000256" key="8">
    <source>
        <dbReference type="PIRSR" id="PIRSR611782-1"/>
    </source>
</evidence>
<evidence type="ECO:0000256" key="10">
    <source>
        <dbReference type="SAM" id="SignalP"/>
    </source>
</evidence>
<dbReference type="Pfam" id="PF17820">
    <property type="entry name" value="PDZ_6"/>
    <property type="match status" value="1"/>
</dbReference>
<evidence type="ECO:0000256" key="2">
    <source>
        <dbReference type="ARBA" id="ARBA00022670"/>
    </source>
</evidence>
<evidence type="ECO:0000256" key="9">
    <source>
        <dbReference type="PIRSR" id="PIRSR611782-2"/>
    </source>
</evidence>
<evidence type="ECO:0000313" key="12">
    <source>
        <dbReference type="EMBL" id="SIQ55955.1"/>
    </source>
</evidence>
<dbReference type="PRINTS" id="PR00834">
    <property type="entry name" value="PROTEASES2C"/>
</dbReference>
<dbReference type="InterPro" id="IPR051201">
    <property type="entry name" value="Chloro_Bact_Ser_Proteases"/>
</dbReference>
<comment type="caution">
    <text evidence="12">The sequence shown here is derived from an EMBL/GenBank/DDBJ whole genome shotgun (WGS) entry which is preliminary data.</text>
</comment>
<evidence type="ECO:0000259" key="11">
    <source>
        <dbReference type="PROSITE" id="PS50106"/>
    </source>
</evidence>
<dbReference type="SUPFAM" id="SSF50494">
    <property type="entry name" value="Trypsin-like serine proteases"/>
    <property type="match status" value="1"/>
</dbReference>
<keyword evidence="6" id="KW-0378">Hydrolase</keyword>
<dbReference type="SUPFAM" id="SSF50156">
    <property type="entry name" value="PDZ domain-like"/>
    <property type="match status" value="2"/>
</dbReference>
<evidence type="ECO:0000256" key="3">
    <source>
        <dbReference type="ARBA" id="ARBA00022729"/>
    </source>
</evidence>
<dbReference type="SMART" id="SM00228">
    <property type="entry name" value="PDZ"/>
    <property type="match status" value="2"/>
</dbReference>
<feature type="domain" description="PDZ" evidence="11">
    <location>
        <begin position="290"/>
        <end position="346"/>
    </location>
</feature>
<dbReference type="Gene3D" id="2.30.42.10">
    <property type="match status" value="2"/>
</dbReference>
<dbReference type="Gene3D" id="2.40.10.120">
    <property type="match status" value="1"/>
</dbReference>
<sequence length="507" mass="52302">MTSFLARRRPHRIATLSAVLLAGTSLAIATLRPAIADDQSLNATAKVQQDYKPLPSFAPLVKDVSPAVVSVTVHLKVQNADSMGGGAPHGMPMPFPFPFPQPQQPQAVEAKGSGFFISSSGYLITNNHVVKNAKSVFVTLLDGQRLVAHVVGTDPGTDLAVLKVSRSKPFPYLELGDSAKVTPGQWVIAIGNPFGLAETVTTGVVSALGRDIGDGEYDSFIQVDAPINEGNSGGPLLNQQGQVIGVNTAILTPTGGSVGIGFSIPSDMVKRISTELIKQGHITRGFIGVQVQLISPEMATAMGLKSENGKADGALVAETVPNGPAAKAGLKPGDVITQVDGKPVTNPRDLALAISEIKPGDPAHVQYLRDGKADTTAVTVEKMPANAQAAFNEGPGSKGHGAANKPELGLTLAPLTESDRQQLDLPMSSKGAVVAGVLPNSPADEAGLRSGDVVVGVGSTPVENPGDAINAIHKAEAQKAKAIALRVMRGSQAIFVAVPLPKPGAKK</sequence>
<reference evidence="12 13" key="1">
    <citation type="submission" date="2017-01" db="EMBL/GenBank/DDBJ databases">
        <authorList>
            <person name="Varghese N."/>
            <person name="Submissions S."/>
        </authorList>
    </citation>
    <scope>NUCLEOTIDE SEQUENCE [LARGE SCALE GENOMIC DNA]</scope>
    <source>
        <strain evidence="12 13">ATCC 35905</strain>
    </source>
</reference>
<keyword evidence="2 12" id="KW-0645">Protease</keyword>
<dbReference type="Proteomes" id="UP000186308">
    <property type="component" value="Unassembled WGS sequence"/>
</dbReference>
<feature type="active site" description="Charge relay system" evidence="8">
    <location>
        <position position="232"/>
    </location>
</feature>
<dbReference type="PANTHER" id="PTHR43343">
    <property type="entry name" value="PEPTIDASE S12"/>
    <property type="match status" value="1"/>
</dbReference>
<dbReference type="InterPro" id="IPR041489">
    <property type="entry name" value="PDZ_6"/>
</dbReference>
<evidence type="ECO:0000256" key="5">
    <source>
        <dbReference type="ARBA" id="ARBA00022764"/>
    </source>
</evidence>
<feature type="domain" description="PDZ" evidence="11">
    <location>
        <begin position="377"/>
        <end position="464"/>
    </location>
</feature>
<proteinExistence type="predicted"/>
<evidence type="ECO:0000313" key="13">
    <source>
        <dbReference type="Proteomes" id="UP000186308"/>
    </source>
</evidence>
<dbReference type="InterPro" id="IPR009003">
    <property type="entry name" value="Peptidase_S1_PA"/>
</dbReference>
<evidence type="ECO:0000256" key="4">
    <source>
        <dbReference type="ARBA" id="ARBA00022737"/>
    </source>
</evidence>